<dbReference type="SUPFAM" id="SSF55785">
    <property type="entry name" value="PYP-like sensor domain (PAS domain)"/>
    <property type="match status" value="1"/>
</dbReference>
<dbReference type="STRING" id="1547922.ISF6_2392"/>
<dbReference type="InterPro" id="IPR036097">
    <property type="entry name" value="HisK_dim/P_sf"/>
</dbReference>
<dbReference type="AlphaFoldDB" id="A0A0K8P1L1"/>
<keyword evidence="9 12" id="KW-1133">Transmembrane helix</keyword>
<feature type="transmembrane region" description="Helical" evidence="12">
    <location>
        <begin position="283"/>
        <end position="304"/>
    </location>
</feature>
<evidence type="ECO:0000256" key="3">
    <source>
        <dbReference type="ARBA" id="ARBA00012438"/>
    </source>
</evidence>
<comment type="caution">
    <text evidence="14">The sequence shown here is derived from an EMBL/GenBank/DDBJ whole genome shotgun (WGS) entry which is preliminary data.</text>
</comment>
<dbReference type="CDD" id="cd00075">
    <property type="entry name" value="HATPase"/>
    <property type="match status" value="1"/>
</dbReference>
<evidence type="ECO:0000256" key="1">
    <source>
        <dbReference type="ARBA" id="ARBA00000085"/>
    </source>
</evidence>
<dbReference type="GO" id="GO:0016020">
    <property type="term" value="C:membrane"/>
    <property type="evidence" value="ECO:0007669"/>
    <property type="project" value="UniProtKB-SubCell"/>
</dbReference>
<dbReference type="SUPFAM" id="SSF47384">
    <property type="entry name" value="Homodimeric domain of signal transducing histidine kinase"/>
    <property type="match status" value="1"/>
</dbReference>
<comment type="subcellular location">
    <subcellularLocation>
        <location evidence="2">Membrane</location>
        <topology evidence="2">Multi-pass membrane protein</topology>
    </subcellularLocation>
</comment>
<evidence type="ECO:0000256" key="8">
    <source>
        <dbReference type="ARBA" id="ARBA00022840"/>
    </source>
</evidence>
<dbReference type="Gene3D" id="3.30.565.10">
    <property type="entry name" value="Histidine kinase-like ATPase, C-terminal domain"/>
    <property type="match status" value="1"/>
</dbReference>
<dbReference type="PIRSF" id="PIRSF037347">
    <property type="entry name" value="STHK_CHASE2_PAS_prd"/>
    <property type="match status" value="1"/>
</dbReference>
<evidence type="ECO:0000256" key="5">
    <source>
        <dbReference type="ARBA" id="ARBA00022692"/>
    </source>
</evidence>
<dbReference type="Pfam" id="PF02518">
    <property type="entry name" value="HATPase_c"/>
    <property type="match status" value="1"/>
</dbReference>
<dbReference type="InterPro" id="IPR050351">
    <property type="entry name" value="BphY/WalK/GraS-like"/>
</dbReference>
<evidence type="ECO:0000256" key="9">
    <source>
        <dbReference type="ARBA" id="ARBA00022989"/>
    </source>
</evidence>
<keyword evidence="7" id="KW-0418">Kinase</keyword>
<evidence type="ECO:0000259" key="13">
    <source>
        <dbReference type="PROSITE" id="PS50109"/>
    </source>
</evidence>
<dbReference type="InterPro" id="IPR003594">
    <property type="entry name" value="HATPase_dom"/>
</dbReference>
<dbReference type="GO" id="GO:0007234">
    <property type="term" value="P:osmosensory signaling via phosphorelay pathway"/>
    <property type="evidence" value="ECO:0007669"/>
    <property type="project" value="TreeGrafter"/>
</dbReference>
<gene>
    <name evidence="14" type="ORF">ISF6_2392</name>
</gene>
<dbReference type="Proteomes" id="UP000037660">
    <property type="component" value="Unassembled WGS sequence"/>
</dbReference>
<dbReference type="GO" id="GO:0000155">
    <property type="term" value="F:phosphorelay sensor kinase activity"/>
    <property type="evidence" value="ECO:0007669"/>
    <property type="project" value="InterPro"/>
</dbReference>
<dbReference type="InterPro" id="IPR007890">
    <property type="entry name" value="CHASE2"/>
</dbReference>
<dbReference type="InterPro" id="IPR036890">
    <property type="entry name" value="HATPase_C_sf"/>
</dbReference>
<reference evidence="14 15" key="2">
    <citation type="journal article" date="2016" name="Science">
        <title>A bacterium that degrades and assimilates poly(ethylene terephthalate).</title>
        <authorList>
            <person name="Yoshida S."/>
            <person name="Hiraga K."/>
            <person name="Takehana T."/>
            <person name="Taniguchi I."/>
            <person name="Yamaji H."/>
            <person name="Maeda Y."/>
            <person name="Toyohara K."/>
            <person name="Miyamoto K."/>
            <person name="Kimura Y."/>
            <person name="Oda K."/>
        </authorList>
    </citation>
    <scope>NUCLEOTIDE SEQUENCE [LARGE SCALE GENOMIC DNA]</scope>
    <source>
        <strain evidence="15">NBRC 110686 / TISTR 2288 / 201-F6</strain>
    </source>
</reference>
<evidence type="ECO:0000256" key="2">
    <source>
        <dbReference type="ARBA" id="ARBA00004141"/>
    </source>
</evidence>
<evidence type="ECO:0000313" key="14">
    <source>
        <dbReference type="EMBL" id="GAP36552.1"/>
    </source>
</evidence>
<comment type="catalytic activity">
    <reaction evidence="1">
        <text>ATP + protein L-histidine = ADP + protein N-phospho-L-histidine.</text>
        <dbReference type="EC" id="2.7.13.3"/>
    </reaction>
</comment>
<evidence type="ECO:0000256" key="7">
    <source>
        <dbReference type="ARBA" id="ARBA00022777"/>
    </source>
</evidence>
<evidence type="ECO:0000256" key="10">
    <source>
        <dbReference type="ARBA" id="ARBA00023012"/>
    </source>
</evidence>
<dbReference type="EC" id="2.7.13.3" evidence="3"/>
<evidence type="ECO:0000313" key="15">
    <source>
        <dbReference type="Proteomes" id="UP000037660"/>
    </source>
</evidence>
<feature type="transmembrane region" description="Helical" evidence="12">
    <location>
        <begin position="311"/>
        <end position="329"/>
    </location>
</feature>
<dbReference type="PANTHER" id="PTHR42878">
    <property type="entry name" value="TWO-COMPONENT HISTIDINE KINASE"/>
    <property type="match status" value="1"/>
</dbReference>
<evidence type="ECO:0000256" key="4">
    <source>
        <dbReference type="ARBA" id="ARBA00022679"/>
    </source>
</evidence>
<keyword evidence="8" id="KW-0067">ATP-binding</keyword>
<dbReference type="SUPFAM" id="SSF55874">
    <property type="entry name" value="ATPase domain of HSP90 chaperone/DNA topoisomerase II/histidine kinase"/>
    <property type="match status" value="1"/>
</dbReference>
<dbReference type="Pfam" id="PF05226">
    <property type="entry name" value="CHASE2"/>
    <property type="match status" value="1"/>
</dbReference>
<dbReference type="InterPro" id="IPR005467">
    <property type="entry name" value="His_kinase_dom"/>
</dbReference>
<feature type="domain" description="Histidine kinase" evidence="13">
    <location>
        <begin position="526"/>
        <end position="735"/>
    </location>
</feature>
<dbReference type="SMART" id="SM00387">
    <property type="entry name" value="HATPase_c"/>
    <property type="match status" value="1"/>
</dbReference>
<dbReference type="EMBL" id="BBYR01000037">
    <property type="protein sequence ID" value="GAP36552.1"/>
    <property type="molecule type" value="Genomic_DNA"/>
</dbReference>
<keyword evidence="10" id="KW-0902">Two-component regulatory system</keyword>
<sequence length="736" mass="76964">MALALAAVAAACAFGGWTWRLDRGVYDQALSAWSRPAPADVLIIAIDDASVEAIGRWPWTRAVHATLLQRLAEARPRAIGMDLLLSEPAADPRQDLLLAQALARAAPVVLPVAWRRDDLRQPSPLLPVAPLLATVRLGAVDPAVDLDGILRHGFLWSGGPAQRWPHLALALLEAGGERPHARLDAAFDPDDGPSSGWRRDGRFAIRFAGPAGSFPSVSYVDVLRGAVPAERLRGRYLLIGATAQGLGDRQATPVDGGLPAMPGVEVLANQLSSLRGPQQLREAGPALTAGLSMLLLVLLVAGMTRAGPRRALALALGAVPLAILGSAVLLDAGLWLPPMPFAIAALLAYPAWAWRRLERAMAGIDREIAALAEGGPPLPRGDAIAGRLQVLRDAAGVVRQARRFLADALEAQPTAMLVADAGHRVLLANARAAALFEVEEAADLVGLDLVRLLQELGTPRPCDWPQRLAAPAAGGFATEASLGETQHLMVHVAALDAPDGRRTVVTLADIASVRQAQIEREEALAFVSHDLRAPAGAIVVLADLNLDGAVDMPRERLLREVRQLAARTLSLADAFVRASRAGTQQLQREPVALAALVDEALLEHRPGALARGVALEVEVDDAVVHVDRFLLARALGNLVSNAVRHSPPGRPVRVTARAGEGRLRLGVHDLGPGLGAPQLAQLAAGEGGAGAGAASGVGLGLAFVQVVARRHGGSLQVRSPGPGGTRLDIDCAAAAS</sequence>
<reference evidence="15" key="1">
    <citation type="submission" date="2015-07" db="EMBL/GenBank/DDBJ databases">
        <title>Discovery of a poly(ethylene terephthalate assimilation.</title>
        <authorList>
            <person name="Yoshida S."/>
            <person name="Hiraga K."/>
            <person name="Takehana T."/>
            <person name="Taniguchi I."/>
            <person name="Yamaji H."/>
            <person name="Maeda Y."/>
            <person name="Toyohara K."/>
            <person name="Miyamoto K."/>
            <person name="Kimura Y."/>
            <person name="Oda K."/>
        </authorList>
    </citation>
    <scope>NUCLEOTIDE SEQUENCE [LARGE SCALE GENOMIC DNA]</scope>
    <source>
        <strain evidence="15">NBRC 110686 / TISTR 2288 / 201-F6</strain>
    </source>
</reference>
<keyword evidence="6" id="KW-0547">Nucleotide-binding</keyword>
<dbReference type="InterPro" id="IPR000014">
    <property type="entry name" value="PAS"/>
</dbReference>
<dbReference type="InterPro" id="IPR017181">
    <property type="entry name" value="Sig_transdc_His_kin_CHASE2"/>
</dbReference>
<dbReference type="GO" id="GO:0000156">
    <property type="term" value="F:phosphorelay response regulator activity"/>
    <property type="evidence" value="ECO:0007669"/>
    <property type="project" value="TreeGrafter"/>
</dbReference>
<evidence type="ECO:0000256" key="6">
    <source>
        <dbReference type="ARBA" id="ARBA00022741"/>
    </source>
</evidence>
<name>A0A0K8P1L1_PISS1</name>
<dbReference type="Gene3D" id="3.30.450.20">
    <property type="entry name" value="PAS domain"/>
    <property type="match status" value="1"/>
</dbReference>
<keyword evidence="15" id="KW-1185">Reference proteome</keyword>
<dbReference type="Pfam" id="PF13188">
    <property type="entry name" value="PAS_8"/>
    <property type="match status" value="1"/>
</dbReference>
<dbReference type="SMART" id="SM01080">
    <property type="entry name" value="CHASE2"/>
    <property type="match status" value="1"/>
</dbReference>
<organism evidence="14 15">
    <name type="scientific">Piscinibacter sakaiensis</name>
    <name type="common">Ideonella sakaiensis</name>
    <dbReference type="NCBI Taxonomy" id="1547922"/>
    <lineage>
        <taxon>Bacteria</taxon>
        <taxon>Pseudomonadati</taxon>
        <taxon>Pseudomonadota</taxon>
        <taxon>Betaproteobacteria</taxon>
        <taxon>Burkholderiales</taxon>
        <taxon>Sphaerotilaceae</taxon>
        <taxon>Piscinibacter</taxon>
    </lineage>
</organism>
<keyword evidence="4" id="KW-0808">Transferase</keyword>
<dbReference type="GO" id="GO:0030295">
    <property type="term" value="F:protein kinase activator activity"/>
    <property type="evidence" value="ECO:0007669"/>
    <property type="project" value="TreeGrafter"/>
</dbReference>
<protein>
    <recommendedName>
        <fullName evidence="3">histidine kinase</fullName>
        <ecNumber evidence="3">2.7.13.3</ecNumber>
    </recommendedName>
</protein>
<keyword evidence="5 12" id="KW-0812">Transmembrane</keyword>
<dbReference type="PANTHER" id="PTHR42878:SF7">
    <property type="entry name" value="SENSOR HISTIDINE KINASE GLRK"/>
    <property type="match status" value="1"/>
</dbReference>
<dbReference type="GO" id="GO:0005524">
    <property type="term" value="F:ATP binding"/>
    <property type="evidence" value="ECO:0007669"/>
    <property type="project" value="UniProtKB-KW"/>
</dbReference>
<dbReference type="InterPro" id="IPR035965">
    <property type="entry name" value="PAS-like_dom_sf"/>
</dbReference>
<evidence type="ECO:0000256" key="11">
    <source>
        <dbReference type="ARBA" id="ARBA00023136"/>
    </source>
</evidence>
<dbReference type="Gene3D" id="1.10.287.130">
    <property type="match status" value="1"/>
</dbReference>
<accession>A0A0K8P1L1</accession>
<keyword evidence="11 12" id="KW-0472">Membrane</keyword>
<proteinExistence type="predicted"/>
<evidence type="ECO:0000256" key="12">
    <source>
        <dbReference type="SAM" id="Phobius"/>
    </source>
</evidence>
<dbReference type="PROSITE" id="PS50109">
    <property type="entry name" value="HIS_KIN"/>
    <property type="match status" value="1"/>
</dbReference>